<dbReference type="Proteomes" id="UP000093226">
    <property type="component" value="Unassembled WGS sequence"/>
</dbReference>
<evidence type="ECO:0000313" key="2">
    <source>
        <dbReference type="EMBL" id="GEL10219.1"/>
    </source>
</evidence>
<dbReference type="EMBL" id="BJVF01000001">
    <property type="protein sequence ID" value="GEL10219.1"/>
    <property type="molecule type" value="Genomic_DNA"/>
</dbReference>
<dbReference type="AlphaFoldDB" id="A0A1B9DTB3"/>
<dbReference type="EMBL" id="LVEO01000008">
    <property type="protein sequence ID" value="OCB72938.1"/>
    <property type="molecule type" value="Genomic_DNA"/>
</dbReference>
<dbReference type="RefSeq" id="WP_066325607.1">
    <property type="nucleotide sequence ID" value="NZ_BJVF01000001.1"/>
</dbReference>
<reference evidence="4 6" key="3">
    <citation type="submission" date="2016-10" db="EMBL/GenBank/DDBJ databases">
        <authorList>
            <person name="Varghese N."/>
            <person name="Submissions S."/>
        </authorList>
    </citation>
    <scope>NUCLEOTIDE SEQUENCE [LARGE SCALE GENOMIC DNA]</scope>
    <source>
        <strain evidence="4 6">Gm-149</strain>
    </source>
</reference>
<organism evidence="3 5">
    <name type="scientific">Flavobacterium glycines</name>
    <dbReference type="NCBI Taxonomy" id="551990"/>
    <lineage>
        <taxon>Bacteria</taxon>
        <taxon>Pseudomonadati</taxon>
        <taxon>Bacteroidota</taxon>
        <taxon>Flavobacteriia</taxon>
        <taxon>Flavobacteriales</taxon>
        <taxon>Flavobacteriaceae</taxon>
        <taxon>Flavobacterium</taxon>
    </lineage>
</organism>
<reference evidence="2 7" key="4">
    <citation type="submission" date="2019-07" db="EMBL/GenBank/DDBJ databases">
        <title>Whole genome shotgun sequence of Flavobacterium glycines NBRC 105008.</title>
        <authorList>
            <person name="Hosoyama A."/>
            <person name="Uohara A."/>
            <person name="Ohji S."/>
            <person name="Ichikawa N."/>
        </authorList>
    </citation>
    <scope>NUCLEOTIDE SEQUENCE [LARGE SCALE GENOMIC DNA]</scope>
    <source>
        <strain evidence="2 7">NBRC 105008</strain>
    </source>
</reference>
<comment type="caution">
    <text evidence="3">The sequence shown here is derived from an EMBL/GenBank/DDBJ whole genome shotgun (WGS) entry which is preliminary data.</text>
</comment>
<feature type="domain" description="DinB-like" evidence="1">
    <location>
        <begin position="9"/>
        <end position="144"/>
    </location>
</feature>
<dbReference type="OrthoDB" id="4295522at2"/>
<protein>
    <submittedName>
        <fullName evidence="4">DinB superfamily protein</fullName>
    </submittedName>
</protein>
<dbReference type="Gene3D" id="1.20.120.450">
    <property type="entry name" value="dinb family like domain"/>
    <property type="match status" value="1"/>
</dbReference>
<sequence>MQEILEITKTSRNMISKLVQGYTLGQLNKVPEGFKNNLIWNVAHVVVTQQLLVYKLSGLPMMVSEDLVEKYKKGTQTEHVASQEEVDEIMALLTKTIDQTAVDINNNLFQNFAEYPTSTGYVLNSAKDAMSFNNFHEGLHIGVIMAIRKLV</sequence>
<dbReference type="SUPFAM" id="SSF109854">
    <property type="entry name" value="DinB/YfiT-like putative metalloenzymes"/>
    <property type="match status" value="1"/>
</dbReference>
<evidence type="ECO:0000313" key="5">
    <source>
        <dbReference type="Proteomes" id="UP000093226"/>
    </source>
</evidence>
<evidence type="ECO:0000313" key="3">
    <source>
        <dbReference type="EMBL" id="OCB72938.1"/>
    </source>
</evidence>
<keyword evidence="6" id="KW-1185">Reference proteome</keyword>
<accession>A0A1B9DTB3</accession>
<dbReference type="Pfam" id="PF12867">
    <property type="entry name" value="DinB_2"/>
    <property type="match status" value="1"/>
</dbReference>
<name>A0A1B9DTB3_9FLAO</name>
<evidence type="ECO:0000313" key="4">
    <source>
        <dbReference type="EMBL" id="SDI76502.1"/>
    </source>
</evidence>
<evidence type="ECO:0000313" key="7">
    <source>
        <dbReference type="Proteomes" id="UP000321579"/>
    </source>
</evidence>
<dbReference type="Proteomes" id="UP000321579">
    <property type="component" value="Unassembled WGS sequence"/>
</dbReference>
<evidence type="ECO:0000259" key="1">
    <source>
        <dbReference type="Pfam" id="PF12867"/>
    </source>
</evidence>
<dbReference type="Proteomes" id="UP000182367">
    <property type="component" value="Unassembled WGS sequence"/>
</dbReference>
<evidence type="ECO:0000313" key="6">
    <source>
        <dbReference type="Proteomes" id="UP000182367"/>
    </source>
</evidence>
<dbReference type="InterPro" id="IPR034660">
    <property type="entry name" value="DinB/YfiT-like"/>
</dbReference>
<dbReference type="EMBL" id="FNEO01000001">
    <property type="protein sequence ID" value="SDI76502.1"/>
    <property type="molecule type" value="Genomic_DNA"/>
</dbReference>
<proteinExistence type="predicted"/>
<dbReference type="InterPro" id="IPR024775">
    <property type="entry name" value="DinB-like"/>
</dbReference>
<reference evidence="5" key="1">
    <citation type="submission" date="2016-03" db="EMBL/GenBank/DDBJ databases">
        <title>Draft genome sequence of Paenibacillus glacialis DSM 22343.</title>
        <authorList>
            <person name="Shin S.-K."/>
            <person name="Yi H."/>
        </authorList>
    </citation>
    <scope>NUCLEOTIDE SEQUENCE [LARGE SCALE GENOMIC DNA]</scope>
    <source>
        <strain evidence="5">NBRC 105008</strain>
    </source>
</reference>
<gene>
    <name evidence="3" type="ORF">FBGL_04170</name>
    <name evidence="2" type="ORF">FGL01_09580</name>
    <name evidence="4" type="ORF">SAMN05192550_0753</name>
</gene>
<reference evidence="3" key="2">
    <citation type="submission" date="2016-03" db="EMBL/GenBank/DDBJ databases">
        <authorList>
            <person name="Ploux O."/>
        </authorList>
    </citation>
    <scope>NUCLEOTIDE SEQUENCE</scope>
    <source>
        <strain evidence="3">NBRC 105008</strain>
    </source>
</reference>